<dbReference type="EMBL" id="JANAVB010027397">
    <property type="protein sequence ID" value="KAJ6818133.1"/>
    <property type="molecule type" value="Genomic_DNA"/>
</dbReference>
<feature type="compositionally biased region" description="Low complexity" evidence="2">
    <location>
        <begin position="75"/>
        <end position="98"/>
    </location>
</feature>
<feature type="region of interest" description="Disordered" evidence="2">
    <location>
        <begin position="26"/>
        <end position="153"/>
    </location>
</feature>
<keyword evidence="1" id="KW-0678">Repressor</keyword>
<dbReference type="AlphaFoldDB" id="A0AAX6FP99"/>
<evidence type="ECO:0000313" key="3">
    <source>
        <dbReference type="EMBL" id="KAJ6818133.1"/>
    </source>
</evidence>
<keyword evidence="1" id="KW-0805">Transcription regulation</keyword>
<dbReference type="GO" id="GO:0005634">
    <property type="term" value="C:nucleus"/>
    <property type="evidence" value="ECO:0007669"/>
    <property type="project" value="UniProtKB-SubCell"/>
</dbReference>
<dbReference type="PANTHER" id="PTHR33057">
    <property type="entry name" value="TRANSCRIPTION REPRESSOR OFP7-RELATED"/>
    <property type="match status" value="1"/>
</dbReference>
<protein>
    <recommendedName>
        <fullName evidence="1">Transcription repressor</fullName>
    </recommendedName>
    <alternativeName>
        <fullName evidence="1">Ovate family protein</fullName>
    </alternativeName>
</protein>
<comment type="caution">
    <text evidence="3">The sequence shown here is derived from an EMBL/GenBank/DDBJ whole genome shotgun (WGS) entry which is preliminary data.</text>
</comment>
<reference evidence="3" key="2">
    <citation type="submission" date="2023-04" db="EMBL/GenBank/DDBJ databases">
        <authorList>
            <person name="Bruccoleri R.E."/>
            <person name="Oakeley E.J."/>
            <person name="Faust A.-M."/>
            <person name="Dessus-Babus S."/>
            <person name="Altorfer M."/>
            <person name="Burckhardt D."/>
            <person name="Oertli M."/>
            <person name="Naumann U."/>
            <person name="Petersen F."/>
            <person name="Wong J."/>
        </authorList>
    </citation>
    <scope>NUCLEOTIDE SEQUENCE</scope>
    <source>
        <strain evidence="3">GSM-AAB239-AS_SAM_17_03QT</strain>
        <tissue evidence="3">Leaf</tissue>
    </source>
</reference>
<dbReference type="InterPro" id="IPR038933">
    <property type="entry name" value="Ovate"/>
</dbReference>
<dbReference type="PANTHER" id="PTHR33057:SF70">
    <property type="entry name" value="TRANSCRIPTION REPRESSOR-RELATED"/>
    <property type="match status" value="1"/>
</dbReference>
<dbReference type="GO" id="GO:0045892">
    <property type="term" value="P:negative regulation of DNA-templated transcription"/>
    <property type="evidence" value="ECO:0007669"/>
    <property type="project" value="UniProtKB-UniRule"/>
</dbReference>
<keyword evidence="4" id="KW-1185">Reference proteome</keyword>
<sequence length="176" mass="19523">MSSSSKRSSTEVAGQQRQLHILLGCGCKDSKSTSVSDSVSDSFDKLPPCRRAPLPRPERCPSSSPPPSRTASNKTPTSPRASPASSASSTTSRRPSSPCRNRRQQRETTTEHPPCSSRSRRRRRQEEEEPPNEERGRGQGVEESVAVVKETEDPLGDFRRSMLQMIVEKRSWTGRS</sequence>
<proteinExistence type="predicted"/>
<keyword evidence="1" id="KW-0539">Nucleus</keyword>
<evidence type="ECO:0000313" key="4">
    <source>
        <dbReference type="Proteomes" id="UP001140949"/>
    </source>
</evidence>
<name>A0AAX6FP99_IRIPA</name>
<reference evidence="3" key="1">
    <citation type="journal article" date="2023" name="GigaByte">
        <title>Genome assembly of the bearded iris, Iris pallida Lam.</title>
        <authorList>
            <person name="Bruccoleri R.E."/>
            <person name="Oakeley E.J."/>
            <person name="Faust A.M.E."/>
            <person name="Altorfer M."/>
            <person name="Dessus-Babus S."/>
            <person name="Burckhardt D."/>
            <person name="Oertli M."/>
            <person name="Naumann U."/>
            <person name="Petersen F."/>
            <person name="Wong J."/>
        </authorList>
    </citation>
    <scope>NUCLEOTIDE SEQUENCE</scope>
    <source>
        <strain evidence="3">GSM-AAB239-AS_SAM_17_03QT</strain>
    </source>
</reference>
<comment type="subcellular location">
    <subcellularLocation>
        <location evidence="1">Nucleus</location>
    </subcellularLocation>
</comment>
<evidence type="ECO:0000256" key="1">
    <source>
        <dbReference type="RuleBase" id="RU367028"/>
    </source>
</evidence>
<evidence type="ECO:0000256" key="2">
    <source>
        <dbReference type="SAM" id="MobiDB-lite"/>
    </source>
</evidence>
<dbReference type="Proteomes" id="UP001140949">
    <property type="component" value="Unassembled WGS sequence"/>
</dbReference>
<organism evidence="3 4">
    <name type="scientific">Iris pallida</name>
    <name type="common">Sweet iris</name>
    <dbReference type="NCBI Taxonomy" id="29817"/>
    <lineage>
        <taxon>Eukaryota</taxon>
        <taxon>Viridiplantae</taxon>
        <taxon>Streptophyta</taxon>
        <taxon>Embryophyta</taxon>
        <taxon>Tracheophyta</taxon>
        <taxon>Spermatophyta</taxon>
        <taxon>Magnoliopsida</taxon>
        <taxon>Liliopsida</taxon>
        <taxon>Asparagales</taxon>
        <taxon>Iridaceae</taxon>
        <taxon>Iridoideae</taxon>
        <taxon>Irideae</taxon>
        <taxon>Iris</taxon>
    </lineage>
</organism>
<accession>A0AAX6FP99</accession>
<feature type="compositionally biased region" description="Low complexity" evidence="2">
    <location>
        <begin position="32"/>
        <end position="52"/>
    </location>
</feature>
<gene>
    <name evidence="3" type="ORF">M6B38_407320</name>
</gene>
<comment type="function">
    <text evidence="1">Transcriptional repressor that regulates multiple aspects of plant growth and development.</text>
</comment>
<keyword evidence="1" id="KW-0804">Transcription</keyword>